<feature type="active site" description="Nucleophile" evidence="3">
    <location>
        <position position="92"/>
    </location>
</feature>
<dbReference type="Pfam" id="PF07470">
    <property type="entry name" value="Glyco_hydro_88"/>
    <property type="match status" value="1"/>
</dbReference>
<feature type="active site" description="Proton donor" evidence="3">
    <location>
        <position position="149"/>
    </location>
</feature>
<accession>A0A5R9GE27</accession>
<dbReference type="Gene3D" id="1.50.10.10">
    <property type="match status" value="1"/>
</dbReference>
<dbReference type="PANTHER" id="PTHR36845:SF1">
    <property type="entry name" value="HYDROLASE, PUTATIVE (AFU_ORTHOLOGUE AFUA_7G05090)-RELATED"/>
    <property type="match status" value="1"/>
</dbReference>
<keyword evidence="1 5" id="KW-0378">Hydrolase</keyword>
<dbReference type="InterPro" id="IPR008928">
    <property type="entry name" value="6-hairpin_glycosidase_sf"/>
</dbReference>
<dbReference type="GO" id="GO:0052757">
    <property type="term" value="F:chondroitin hydrolase activity"/>
    <property type="evidence" value="ECO:0007669"/>
    <property type="project" value="TreeGrafter"/>
</dbReference>
<feature type="binding site" evidence="4">
    <location>
        <position position="92"/>
    </location>
    <ligand>
        <name>substrate</name>
    </ligand>
</feature>
<comment type="similarity">
    <text evidence="2">Belongs to the glycosyl hydrolase 88 family.</text>
</comment>
<protein>
    <submittedName>
        <fullName evidence="5">Glycosyl hydrolase</fullName>
    </submittedName>
</protein>
<gene>
    <name evidence="5" type="ORF">FE782_24540</name>
</gene>
<evidence type="ECO:0000256" key="3">
    <source>
        <dbReference type="PIRSR" id="PIRSR610905-1"/>
    </source>
</evidence>
<evidence type="ECO:0000313" key="6">
    <source>
        <dbReference type="Proteomes" id="UP000309676"/>
    </source>
</evidence>
<dbReference type="Proteomes" id="UP000309676">
    <property type="component" value="Unassembled WGS sequence"/>
</dbReference>
<dbReference type="OrthoDB" id="428577at2"/>
<feature type="binding site" evidence="4">
    <location>
        <position position="221"/>
    </location>
    <ligand>
        <name>substrate</name>
    </ligand>
</feature>
<dbReference type="AlphaFoldDB" id="A0A5R9GE27"/>
<feature type="binding site" evidence="4">
    <location>
        <position position="149"/>
    </location>
    <ligand>
        <name>substrate</name>
    </ligand>
</feature>
<dbReference type="InterPro" id="IPR012341">
    <property type="entry name" value="6hp_glycosidase-like_sf"/>
</dbReference>
<organism evidence="5 6">
    <name type="scientific">Paenibacillus antri</name>
    <dbReference type="NCBI Taxonomy" id="2582848"/>
    <lineage>
        <taxon>Bacteria</taxon>
        <taxon>Bacillati</taxon>
        <taxon>Bacillota</taxon>
        <taxon>Bacilli</taxon>
        <taxon>Bacillales</taxon>
        <taxon>Paenibacillaceae</taxon>
        <taxon>Paenibacillus</taxon>
    </lineage>
</organism>
<dbReference type="PANTHER" id="PTHR36845">
    <property type="entry name" value="HYDROLASE, PUTATIVE (AFU_ORTHOLOGUE AFUA_7G05090)-RELATED"/>
    <property type="match status" value="1"/>
</dbReference>
<reference evidence="5 6" key="1">
    <citation type="submission" date="2019-05" db="EMBL/GenBank/DDBJ databases">
        <authorList>
            <person name="Narsing Rao M.P."/>
            <person name="Li W.J."/>
        </authorList>
    </citation>
    <scope>NUCLEOTIDE SEQUENCE [LARGE SCALE GENOMIC DNA]</scope>
    <source>
        <strain evidence="5 6">SYSU_K30003</strain>
    </source>
</reference>
<proteinExistence type="inferred from homology"/>
<dbReference type="GO" id="GO:0000272">
    <property type="term" value="P:polysaccharide catabolic process"/>
    <property type="evidence" value="ECO:0007669"/>
    <property type="project" value="TreeGrafter"/>
</dbReference>
<dbReference type="InterPro" id="IPR010905">
    <property type="entry name" value="Glyco_hydro_88"/>
</dbReference>
<keyword evidence="6" id="KW-1185">Reference proteome</keyword>
<evidence type="ECO:0000256" key="1">
    <source>
        <dbReference type="ARBA" id="ARBA00022801"/>
    </source>
</evidence>
<dbReference type="RefSeq" id="WP_138197078.1">
    <property type="nucleotide sequence ID" value="NZ_VCIW01000020.1"/>
</dbReference>
<feature type="binding site" evidence="4">
    <location>
        <position position="225"/>
    </location>
    <ligand>
        <name>substrate</name>
    </ligand>
</feature>
<evidence type="ECO:0000313" key="5">
    <source>
        <dbReference type="EMBL" id="TLS49635.1"/>
    </source>
</evidence>
<evidence type="ECO:0000256" key="4">
    <source>
        <dbReference type="PIRSR" id="PIRSR610905-2"/>
    </source>
</evidence>
<evidence type="ECO:0000256" key="2">
    <source>
        <dbReference type="ARBA" id="ARBA00038358"/>
    </source>
</evidence>
<sequence>MNRETIADVMGRLEPKVDHMIDAIGKRSPHFADASGAYDDRKTDWWTSGFWPGILWLMYDVTGKEHYKEAAWPWDETLEYWLSHPTEDTHHDVGFQYLQTAVVKFMITGDSNAKRIGLNAANYLAGRYNPAGRFIRAWNGDKNGWAIIDCMMNVSLLFWASETTGDPRYKHIAMSHADTAARVFIREDGSANHIAVFDAETGEFREALGGQGYAAESAWSRGAAWALNGFANTYRRTGERRYLDTAKRVAHFFLSALPEDKVPYWDFRLPTLEGEPRDTSAAAIAASGLLEIADAVPAGERRLYLQGAHDILQSLTERYATWDRPEAQAILTGATGHKPAGQYVDGSLIYGDYYYIEAIAKLYGWERRVY</sequence>
<comment type="caution">
    <text evidence="5">The sequence shown here is derived from an EMBL/GenBank/DDBJ whole genome shotgun (WGS) entry which is preliminary data.</text>
</comment>
<dbReference type="EMBL" id="VCIW01000020">
    <property type="protein sequence ID" value="TLS49635.1"/>
    <property type="molecule type" value="Genomic_DNA"/>
</dbReference>
<dbReference type="InterPro" id="IPR052369">
    <property type="entry name" value="UG_Glycosaminoglycan_Hydrolase"/>
</dbReference>
<name>A0A5R9GE27_9BACL</name>
<dbReference type="SUPFAM" id="SSF48208">
    <property type="entry name" value="Six-hairpin glycosidases"/>
    <property type="match status" value="1"/>
</dbReference>